<feature type="compositionally biased region" description="Low complexity" evidence="20">
    <location>
        <begin position="207"/>
        <end position="220"/>
    </location>
</feature>
<dbReference type="OMA" id="KYREMSK"/>
<dbReference type="PROSITE" id="PS51194">
    <property type="entry name" value="HELICASE_CTER"/>
    <property type="match status" value="1"/>
</dbReference>
<evidence type="ECO:0000256" key="18">
    <source>
        <dbReference type="ARBA" id="ARBA00082628"/>
    </source>
</evidence>
<evidence type="ECO:0000259" key="21">
    <source>
        <dbReference type="PROSITE" id="PS51192"/>
    </source>
</evidence>
<dbReference type="GO" id="GO:0008270">
    <property type="term" value="F:zinc ion binding"/>
    <property type="evidence" value="ECO:0007669"/>
    <property type="project" value="UniProtKB-KW"/>
</dbReference>
<dbReference type="InterPro" id="IPR049730">
    <property type="entry name" value="SNF2/RAD54-like_C"/>
</dbReference>
<feature type="compositionally biased region" description="Basic and acidic residues" evidence="20">
    <location>
        <begin position="130"/>
        <end position="139"/>
    </location>
</feature>
<dbReference type="GO" id="GO:0006353">
    <property type="term" value="P:DNA-templated transcription termination"/>
    <property type="evidence" value="ECO:0007669"/>
    <property type="project" value="UniProtKB-KW"/>
</dbReference>
<reference evidence="24" key="1">
    <citation type="submission" date="2022-08" db="UniProtKB">
        <authorList>
            <consortium name="EnsemblMetazoa"/>
        </authorList>
    </citation>
    <scope>IDENTIFICATION</scope>
    <source>
        <strain evidence="24">05x7-T-G4-1.051#20</strain>
    </source>
</reference>
<evidence type="ECO:0000256" key="6">
    <source>
        <dbReference type="ARBA" id="ARBA00022741"/>
    </source>
</evidence>
<keyword evidence="13" id="KW-0238">DNA-binding</keyword>
<evidence type="ECO:0000256" key="16">
    <source>
        <dbReference type="ARBA" id="ARBA00070113"/>
    </source>
</evidence>
<dbReference type="GO" id="GO:0005634">
    <property type="term" value="C:nucleus"/>
    <property type="evidence" value="ECO:0007669"/>
    <property type="project" value="UniProtKB-SubCell"/>
</dbReference>
<dbReference type="SMART" id="SM00490">
    <property type="entry name" value="HELICc"/>
    <property type="match status" value="1"/>
</dbReference>
<name>A0A8W8ISP1_MAGGI</name>
<evidence type="ECO:0000256" key="8">
    <source>
        <dbReference type="ARBA" id="ARBA00022801"/>
    </source>
</evidence>
<feature type="region of interest" description="Disordered" evidence="20">
    <location>
        <begin position="753"/>
        <end position="776"/>
    </location>
</feature>
<evidence type="ECO:0000256" key="13">
    <source>
        <dbReference type="ARBA" id="ARBA00023125"/>
    </source>
</evidence>
<keyword evidence="7 19" id="KW-0863">Zinc-finger</keyword>
<dbReference type="Pfam" id="PF00271">
    <property type="entry name" value="Helicase_C"/>
    <property type="match status" value="1"/>
</dbReference>
<evidence type="ECO:0000256" key="4">
    <source>
        <dbReference type="ARBA" id="ARBA00022553"/>
    </source>
</evidence>
<evidence type="ECO:0000256" key="17">
    <source>
        <dbReference type="ARBA" id="ARBA00079067"/>
    </source>
</evidence>
<keyword evidence="15" id="KW-0539">Nucleus</keyword>
<dbReference type="InterPro" id="IPR000330">
    <property type="entry name" value="SNF2_N"/>
</dbReference>
<evidence type="ECO:0000256" key="10">
    <source>
        <dbReference type="ARBA" id="ARBA00022833"/>
    </source>
</evidence>
<evidence type="ECO:0000256" key="2">
    <source>
        <dbReference type="ARBA" id="ARBA00007025"/>
    </source>
</evidence>
<dbReference type="PANTHER" id="PTHR45626">
    <property type="entry name" value="TRANSCRIPTION TERMINATION FACTOR 2-RELATED"/>
    <property type="match status" value="1"/>
</dbReference>
<feature type="compositionally biased region" description="Basic and acidic residues" evidence="20">
    <location>
        <begin position="255"/>
        <end position="271"/>
    </location>
</feature>
<feature type="domain" description="Helicase C-terminal" evidence="22">
    <location>
        <begin position="1051"/>
        <end position="1214"/>
    </location>
</feature>
<dbReference type="GO" id="GO:0004386">
    <property type="term" value="F:helicase activity"/>
    <property type="evidence" value="ECO:0007669"/>
    <property type="project" value="UniProtKB-KW"/>
</dbReference>
<sequence>MEEIKCGKHNELCFLKTGLKDGPSYGVSFYVCGQPASCGFVKKSDSQKLECPRHHSTVDLQSIFCSKKTNEKRQYYRCRKKDSHENWCGYFTLKKVSGKPLADYNYQERKSSVQSKKAVTDSEIQSIKTKNMETEKKSSIESQDPVSEEQTDRGISEGLANLSIDKGIQESGEEQTRAKPQQENKLKLKKTSQSDSKQKEEKYRNLSSTSESESIDSFDSPHSKNTSVSLTSDSDLDKSPLNTASKSESELNLGKGDKKTPDHRHKYEGIGRIKKKSPQTGSQTDSSPELPLLQRIRIKSGEQEGSSPKSPVEIVDLTSDDEGENPRIEAGTTNRVTSPEDKQTRYQPPAHTLPTSQDLHSANQIQANKSIQPLTGAEEWQLQSDIDSRNALLQQLNRQKHVIATVKMSSLPDKGEKLRKQVDDIERAVTKLNKRIADLKPRSKVKEPVSILPKPTAQSVQPQVIKVPSADGSGQAQTIRVVPGQQTQGQQPQVIKVYAAGADGQQKLVHIVQPGAQAAQKSGPTGGHVPHNPQGLKQTSILPHATNIPPHILQQLYAANPQAMTLYGGRMTAARLREVGSVTKEAIEKLHKQLETCPDSSTEIEDPKGLKVTLMTHQRQALAWLTWREGQHPPGGILADDMGLGKTLTMISLVLKQKQLKPKEDKEEEDEWRGREKQLQKVIKSRGTLIICPASLIHHWHKEIERRVKGKKLQVLMYHGQGREKDILRLADNDIVLTTYSLVGKEVGTVNVDANAPAKDDEKNMEDKQDDDAESEKADATLLRIVWERIILDEAHNIKNRKSLSAMACCRLRARFRWAMTGTPIQNELLDVYSLLRFLRCSPFDEYQVWKRQVEKSKAGGNNRLNVLIKSLLLRRTKTQIDSAGKPLVSLPSKSSTVHEIELSEDEKMVYEKLFSQSRSVMKDYLRRHEDKELGRTTGPQPSINPFRDRTEGDTPGSGPGTVLPGGDSGRSSGQMILVMLLRLRQCCCHLSLMKEAFDEETTATEGLELDIVDQMKDLMLGEGGSTEEKEKLTRDSPIFHTQVMSTKLKAVMDKLYEIRELPQKQKSVVVSQWTKMLDILAHHLRQAGIKYTIIQGSVSAKKRMEAVEDFNTNIHGPEVMLVSLKAGGVGLNLIGGNHLFLIDQHWNPSLEDQACDRIYRVGQTKDVFIHRFLCKDTIEERIVALQQKKQELAKSVLTGSGGVSSKLTLDDLRMLFGV</sequence>
<dbReference type="InterPro" id="IPR014001">
    <property type="entry name" value="Helicase_ATP-bd"/>
</dbReference>
<feature type="region of interest" description="Disordered" evidence="20">
    <location>
        <begin position="109"/>
        <end position="357"/>
    </location>
</feature>
<comment type="similarity">
    <text evidence="2">Belongs to the SNF2/RAD54 helicase family.</text>
</comment>
<keyword evidence="10" id="KW-0862">Zinc</keyword>
<feature type="region of interest" description="Disordered" evidence="20">
    <location>
        <begin position="928"/>
        <end position="970"/>
    </location>
</feature>
<keyword evidence="5" id="KW-0479">Metal-binding</keyword>
<feature type="compositionally biased region" description="Polar residues" evidence="20">
    <location>
        <begin position="278"/>
        <end position="287"/>
    </location>
</feature>
<evidence type="ECO:0000256" key="5">
    <source>
        <dbReference type="ARBA" id="ARBA00022723"/>
    </source>
</evidence>
<dbReference type="PROSITE" id="PS51192">
    <property type="entry name" value="HELICASE_ATP_BIND_1"/>
    <property type="match status" value="1"/>
</dbReference>
<dbReference type="GO" id="GO:0005737">
    <property type="term" value="C:cytoplasm"/>
    <property type="evidence" value="ECO:0007669"/>
    <property type="project" value="UniProtKB-ARBA"/>
</dbReference>
<keyword evidence="9" id="KW-0347">Helicase</keyword>
<accession>A0A8W8ISP1</accession>
<dbReference type="InterPro" id="IPR001650">
    <property type="entry name" value="Helicase_C-like"/>
</dbReference>
<evidence type="ECO:0000256" key="20">
    <source>
        <dbReference type="SAM" id="MobiDB-lite"/>
    </source>
</evidence>
<dbReference type="SUPFAM" id="SSF52540">
    <property type="entry name" value="P-loop containing nucleoside triphosphate hydrolases"/>
    <property type="match status" value="2"/>
</dbReference>
<dbReference type="Pfam" id="PF00176">
    <property type="entry name" value="SNF2-rel_dom"/>
    <property type="match status" value="1"/>
</dbReference>
<keyword evidence="4" id="KW-0597">Phosphoprotein</keyword>
<keyword evidence="6" id="KW-0547">Nucleotide-binding</keyword>
<evidence type="ECO:0000256" key="19">
    <source>
        <dbReference type="PROSITE-ProRule" id="PRU01343"/>
    </source>
</evidence>
<evidence type="ECO:0000256" key="12">
    <source>
        <dbReference type="ARBA" id="ARBA00023015"/>
    </source>
</evidence>
<dbReference type="CDD" id="cd18793">
    <property type="entry name" value="SF2_C_SNF"/>
    <property type="match status" value="1"/>
</dbReference>
<keyword evidence="25" id="KW-1185">Reference proteome</keyword>
<dbReference type="GO" id="GO:0005524">
    <property type="term" value="F:ATP binding"/>
    <property type="evidence" value="ECO:0007669"/>
    <property type="project" value="UniProtKB-KW"/>
</dbReference>
<organism evidence="24 25">
    <name type="scientific">Magallana gigas</name>
    <name type="common">Pacific oyster</name>
    <name type="synonym">Crassostrea gigas</name>
    <dbReference type="NCBI Taxonomy" id="29159"/>
    <lineage>
        <taxon>Eukaryota</taxon>
        <taxon>Metazoa</taxon>
        <taxon>Spiralia</taxon>
        <taxon>Lophotrochozoa</taxon>
        <taxon>Mollusca</taxon>
        <taxon>Bivalvia</taxon>
        <taxon>Autobranchia</taxon>
        <taxon>Pteriomorphia</taxon>
        <taxon>Ostreida</taxon>
        <taxon>Ostreoidea</taxon>
        <taxon>Ostreidae</taxon>
        <taxon>Magallana</taxon>
    </lineage>
</organism>
<keyword evidence="12" id="KW-0805">Transcription regulation</keyword>
<evidence type="ECO:0000256" key="15">
    <source>
        <dbReference type="ARBA" id="ARBA00023242"/>
    </source>
</evidence>
<keyword evidence="8" id="KW-0378">Hydrolase</keyword>
<dbReference type="Proteomes" id="UP000005408">
    <property type="component" value="Unassembled WGS sequence"/>
</dbReference>
<dbReference type="AlphaFoldDB" id="A0A8W8ISP1"/>
<dbReference type="InterPro" id="IPR027417">
    <property type="entry name" value="P-loop_NTPase"/>
</dbReference>
<evidence type="ECO:0000313" key="25">
    <source>
        <dbReference type="Proteomes" id="UP000005408"/>
    </source>
</evidence>
<dbReference type="GO" id="GO:0008094">
    <property type="term" value="F:ATP-dependent activity, acting on DNA"/>
    <property type="evidence" value="ECO:0007669"/>
    <property type="project" value="UniProtKB-ARBA"/>
</dbReference>
<dbReference type="GO" id="GO:0003677">
    <property type="term" value="F:DNA binding"/>
    <property type="evidence" value="ECO:0007669"/>
    <property type="project" value="UniProtKB-KW"/>
</dbReference>
<protein>
    <recommendedName>
        <fullName evidence="16">Transcription termination factor 2</fullName>
    </recommendedName>
    <alternativeName>
        <fullName evidence="18">RNA polymerase II termination factor</fullName>
    </alternativeName>
    <alternativeName>
        <fullName evidence="17">Transcription release factor 2</fullName>
    </alternativeName>
</protein>
<proteinExistence type="inferred from homology"/>
<keyword evidence="3" id="KW-0806">Transcription termination</keyword>
<dbReference type="InterPro" id="IPR010666">
    <property type="entry name" value="Znf_GRF"/>
</dbReference>
<feature type="domain" description="Helicase ATP-binding" evidence="21">
    <location>
        <begin position="627"/>
        <end position="842"/>
    </location>
</feature>
<dbReference type="InterPro" id="IPR038718">
    <property type="entry name" value="SNF2-like_sf"/>
</dbReference>
<dbReference type="OrthoDB" id="423559at2759"/>
<feature type="compositionally biased region" description="Basic and acidic residues" evidence="20">
    <location>
        <begin position="174"/>
        <end position="186"/>
    </location>
</feature>
<evidence type="ECO:0000259" key="23">
    <source>
        <dbReference type="PROSITE" id="PS51999"/>
    </source>
</evidence>
<feature type="compositionally biased region" description="Polar residues" evidence="20">
    <location>
        <begin position="112"/>
        <end position="129"/>
    </location>
</feature>
<dbReference type="GO" id="GO:0016787">
    <property type="term" value="F:hydrolase activity"/>
    <property type="evidence" value="ECO:0007669"/>
    <property type="project" value="UniProtKB-KW"/>
</dbReference>
<evidence type="ECO:0000313" key="24">
    <source>
        <dbReference type="EnsemblMetazoa" id="G15494.1:cds"/>
    </source>
</evidence>
<dbReference type="Gene3D" id="3.40.50.10810">
    <property type="entry name" value="Tandem AAA-ATPase domain"/>
    <property type="match status" value="1"/>
</dbReference>
<feature type="domain" description="GRF-type" evidence="23">
    <location>
        <begin position="6"/>
        <end position="47"/>
    </location>
</feature>
<dbReference type="GO" id="GO:0006281">
    <property type="term" value="P:DNA repair"/>
    <property type="evidence" value="ECO:0007669"/>
    <property type="project" value="TreeGrafter"/>
</dbReference>
<dbReference type="PROSITE" id="PS51999">
    <property type="entry name" value="ZF_GRF"/>
    <property type="match status" value="1"/>
</dbReference>
<dbReference type="PANTHER" id="PTHR45626:SF50">
    <property type="entry name" value="TRANSCRIPTION TERMINATION FACTOR 2"/>
    <property type="match status" value="1"/>
</dbReference>
<evidence type="ECO:0000256" key="14">
    <source>
        <dbReference type="ARBA" id="ARBA00023163"/>
    </source>
</evidence>
<evidence type="ECO:0000256" key="9">
    <source>
        <dbReference type="ARBA" id="ARBA00022806"/>
    </source>
</evidence>
<dbReference type="FunFam" id="3.40.50.10810:FF:000043">
    <property type="entry name" value="Transcription termination factor 2"/>
    <property type="match status" value="1"/>
</dbReference>
<dbReference type="SMART" id="SM00487">
    <property type="entry name" value="DEXDc"/>
    <property type="match status" value="1"/>
</dbReference>
<dbReference type="EnsemblMetazoa" id="G15494.1">
    <property type="protein sequence ID" value="G15494.1:cds"/>
    <property type="gene ID" value="G15494"/>
</dbReference>
<keyword evidence="11" id="KW-0067">ATP-binding</keyword>
<evidence type="ECO:0000256" key="3">
    <source>
        <dbReference type="ARBA" id="ARBA00022472"/>
    </source>
</evidence>
<evidence type="ECO:0000256" key="7">
    <source>
        <dbReference type="ARBA" id="ARBA00022771"/>
    </source>
</evidence>
<feature type="compositionally biased region" description="Basic and acidic residues" evidence="20">
    <location>
        <begin position="758"/>
        <end position="767"/>
    </location>
</feature>
<feature type="region of interest" description="Disordered" evidence="20">
    <location>
        <begin position="515"/>
        <end position="538"/>
    </location>
</feature>
<evidence type="ECO:0000259" key="22">
    <source>
        <dbReference type="PROSITE" id="PS51194"/>
    </source>
</evidence>
<evidence type="ECO:0000256" key="1">
    <source>
        <dbReference type="ARBA" id="ARBA00004123"/>
    </source>
</evidence>
<dbReference type="Gene3D" id="3.40.50.300">
    <property type="entry name" value="P-loop containing nucleotide triphosphate hydrolases"/>
    <property type="match status" value="1"/>
</dbReference>
<comment type="subcellular location">
    <subcellularLocation>
        <location evidence="1">Nucleus</location>
    </subcellularLocation>
</comment>
<keyword evidence="14" id="KW-0804">Transcription</keyword>
<dbReference type="InterPro" id="IPR050628">
    <property type="entry name" value="SNF2_RAD54_helicase_TF"/>
</dbReference>
<evidence type="ECO:0000256" key="11">
    <source>
        <dbReference type="ARBA" id="ARBA00022840"/>
    </source>
</evidence>